<protein>
    <submittedName>
        <fullName evidence="1">Uncharacterized protein</fullName>
    </submittedName>
</protein>
<dbReference type="AlphaFoldDB" id="A0A834UM95"/>
<name>A0A834UM95_MARMO</name>
<reference evidence="1" key="1">
    <citation type="submission" date="2020-08" db="EMBL/GenBank/DDBJ databases">
        <authorList>
            <person name="Shumante A."/>
            <person name="Zimin A.V."/>
            <person name="Puiu D."/>
            <person name="Salzberg S.L."/>
        </authorList>
    </citation>
    <scope>NUCLEOTIDE SEQUENCE</scope>
    <source>
        <strain evidence="1">WC2-LM</strain>
        <tissue evidence="1">Liver</tissue>
    </source>
</reference>
<proteinExistence type="predicted"/>
<sequence>MVDRCALRVPWDPALLCNGGPHLWTLRTHLGSPFLLVIWLPDAPADLWWMWGLVKSTALEIHSRTKAQLLRLVRGSHYALYGGQEDPLLCDLCQSCVAPNVPVRPCASHFLVLETSGSGQPGSLRALGRTQKSAWAQCHRVPQGFHTVRVALPFVNPQALKLRVITGSLRSLPVTVVKDTAPSSPGKLLPWPCPQSCGPPSGL</sequence>
<dbReference type="EMBL" id="WJEC01008237">
    <property type="protein sequence ID" value="KAF7463274.1"/>
    <property type="molecule type" value="Genomic_DNA"/>
</dbReference>
<accession>A0A834UM95</accession>
<evidence type="ECO:0000313" key="2">
    <source>
        <dbReference type="Proteomes" id="UP000662637"/>
    </source>
</evidence>
<organism evidence="1 2">
    <name type="scientific">Marmota monax</name>
    <name type="common">Woodchuck</name>
    <dbReference type="NCBI Taxonomy" id="9995"/>
    <lineage>
        <taxon>Eukaryota</taxon>
        <taxon>Metazoa</taxon>
        <taxon>Chordata</taxon>
        <taxon>Craniata</taxon>
        <taxon>Vertebrata</taxon>
        <taxon>Euteleostomi</taxon>
        <taxon>Mammalia</taxon>
        <taxon>Eutheria</taxon>
        <taxon>Euarchontoglires</taxon>
        <taxon>Glires</taxon>
        <taxon>Rodentia</taxon>
        <taxon>Sciuromorpha</taxon>
        <taxon>Sciuridae</taxon>
        <taxon>Xerinae</taxon>
        <taxon>Marmotini</taxon>
        <taxon>Marmota</taxon>
    </lineage>
</organism>
<comment type="caution">
    <text evidence="1">The sequence shown here is derived from an EMBL/GenBank/DDBJ whole genome shotgun (WGS) entry which is preliminary data.</text>
</comment>
<gene>
    <name evidence="1" type="ORF">GHT09_010053</name>
</gene>
<evidence type="ECO:0000313" key="1">
    <source>
        <dbReference type="EMBL" id="KAF7463274.1"/>
    </source>
</evidence>
<dbReference type="Proteomes" id="UP000662637">
    <property type="component" value="Unassembled WGS sequence"/>
</dbReference>